<dbReference type="Proteomes" id="UP000029725">
    <property type="component" value="Unassembled WGS sequence"/>
</dbReference>
<dbReference type="InterPro" id="IPR050358">
    <property type="entry name" value="RSE1/DDB1/CFT1"/>
</dbReference>
<name>A0A098VTA3_9MICR</name>
<dbReference type="InterPro" id="IPR015943">
    <property type="entry name" value="WD40/YVTN_repeat-like_dom_sf"/>
</dbReference>
<comment type="similarity">
    <text evidence="6">Belongs to the RSE1 family.</text>
</comment>
<proteinExistence type="inferred from homology"/>
<evidence type="ECO:0000313" key="11">
    <source>
        <dbReference type="EMBL" id="KGG52044.1"/>
    </source>
</evidence>
<evidence type="ECO:0000256" key="2">
    <source>
        <dbReference type="ARBA" id="ARBA00022664"/>
    </source>
</evidence>
<dbReference type="OrthoDB" id="436637at2759"/>
<dbReference type="Pfam" id="PF10433">
    <property type="entry name" value="Beta-prop_RSE1_1st"/>
    <property type="match status" value="1"/>
</dbReference>
<evidence type="ECO:0000259" key="8">
    <source>
        <dbReference type="Pfam" id="PF03178"/>
    </source>
</evidence>
<dbReference type="GO" id="GO:0005681">
    <property type="term" value="C:spliceosomal complex"/>
    <property type="evidence" value="ECO:0007669"/>
    <property type="project" value="UniProtKB-KW"/>
</dbReference>
<dbReference type="FunFam" id="2.130.10.10:FF:001143">
    <property type="entry name" value="Pre-mRNA-splicing factor rse-1, putative"/>
    <property type="match status" value="1"/>
</dbReference>
<sequence>MHLIEFPLLPSACISLLTLGFFSGTKSQQEIAVIRGASELEILASDSQTGKLSSLIRRSLFGTVRSIQPVRPLGSSKDYIVIGSDSGRVSILEYVPETRSLEILALETFGRSGCRRAVPGQFLSVDPKGRAFLLCAIEKMKFAYILNRDATSTLSISSPLDCHKSHTMVHFVVALDVGFENPVFFALESFLQAPGQDALSEAEQMLLVHYELDLGLNHMVRKYQRPVDPTTHLLLALPNSSSASSGPDGPGGVLGFAINSVTWYSEDYKVDPFSLSLPMDNLLVCASFLHKTKSSFFVLFQLESGDLFKLTLEHHGDTVTRLEVRYFDSIKLSRSMCILRAGFLIVASEQRSNATYQIVGLAEDEEQKWDTENNSKNTVVPRAELKNLSLLEEENSLLPITDSKVPFYFALPHVGEDSPRIVTAGGTGPDACLVALRHGLEVSELAVTELPLGSPSGVWTLGKNPCGGYSALGKTRYIIVSFPNCTTALIVDESVEEDTESPFSLSQLSTIHLAPLVDGSVIQVTPKSVRHIMADASGIKEWTPRSGTFISKASSSFSQLIISTNDCHLILFSLDAQGRLSENTFHKQLENQIASIALPGLPWGSANSSISEIPIVAICTEGDQIIRLFSIGPNGFDLLALQALQSGLLNSLAFSSEKDPTVGENETLFLFSGLSNGILVRFTVEGSVLTGFSLSDPRTRFIGPSSLNMVVTPSLQDPSNANTSSLVVLSTKPWIQLNNDLMNSPPQLLPINYICVSYAALFSSEDLPPGLLGVSGSTLRIISFDRPIGAKGHKIVPPKLQPYLTIKLPSTPRRLMILETNIHPLVSVFPNPLAMVICSEPCNMNAISISSTPTNCSLPNQWASFVNLYDLLSGEERLSLPLASEETALCGSLVSFHGSQQLYYVLGIGINVSQMPLSFDSAWIYVYEWTIKSDGAITLELLHKTQVEELPASFCPFRGRLLVGLGQILRLYDLGKKKLLRKSENRSFPCRIYSISTPGASSFHTVTSDTLLNTNATKVVVSDVQHSLLIAVYKPEDNCFYIIADDPIPRWPSCSPLPLDYDTTAMADKFGGISILRLPLAISEAIDSDPSGARLIDRSHLLGAPNKIENICHAHVGDTITSLNKAMLVWGSGREVLLYTTLTGCIGAMIPMLTRQDVNFFQRLEMLLRTSVPLLIGRDHLSFRSAFSPTKHIIDGTLLSHFHFLPPEKKATIAADLETTPILISKRIEEIRLMYAL</sequence>
<evidence type="ECO:0000256" key="7">
    <source>
        <dbReference type="SAM" id="SignalP"/>
    </source>
</evidence>
<evidence type="ECO:0000256" key="1">
    <source>
        <dbReference type="ARBA" id="ARBA00004123"/>
    </source>
</evidence>
<evidence type="ECO:0000313" key="12">
    <source>
        <dbReference type="Proteomes" id="UP000029725"/>
    </source>
</evidence>
<keyword evidence="2" id="KW-0507">mRNA processing</keyword>
<dbReference type="GeneID" id="25259063"/>
<keyword evidence="4" id="KW-0508">mRNA splicing</keyword>
<dbReference type="EMBL" id="JMKJ01000133">
    <property type="protein sequence ID" value="KGG52044.1"/>
    <property type="molecule type" value="Genomic_DNA"/>
</dbReference>
<reference evidence="11 12" key="1">
    <citation type="submission" date="2014-04" db="EMBL/GenBank/DDBJ databases">
        <title>A new species of microsporidia sheds light on the evolution of extreme parasitism.</title>
        <authorList>
            <person name="Haag K.L."/>
            <person name="James T.Y."/>
            <person name="Larsson R."/>
            <person name="Schaer T.M."/>
            <person name="Refardt D."/>
            <person name="Pombert J.-F."/>
            <person name="Ebert D."/>
        </authorList>
    </citation>
    <scope>NUCLEOTIDE SEQUENCE [LARGE SCALE GENOMIC DNA]</scope>
    <source>
        <strain evidence="11 12">UGP3</strain>
        <tissue evidence="11">Spores</tissue>
    </source>
</reference>
<dbReference type="InterPro" id="IPR018846">
    <property type="entry name" value="Beta-prop_RSE1/DDB1/CPSF1_1st"/>
</dbReference>
<dbReference type="AlphaFoldDB" id="A0A098VTA3"/>
<evidence type="ECO:0000259" key="10">
    <source>
        <dbReference type="Pfam" id="PF23726"/>
    </source>
</evidence>
<dbReference type="Gene3D" id="2.130.10.10">
    <property type="entry name" value="YVTN repeat-like/Quinoprotein amine dehydrogenase"/>
    <property type="match status" value="3"/>
</dbReference>
<feature type="signal peptide" evidence="7">
    <location>
        <begin position="1"/>
        <end position="27"/>
    </location>
</feature>
<feature type="domain" description="RSE1/DDB1/CPSF1 second beta-propeller" evidence="10">
    <location>
        <begin position="447"/>
        <end position="783"/>
    </location>
</feature>
<dbReference type="VEuPathDB" id="MicrosporidiaDB:DI09_21p160"/>
<feature type="domain" description="RSE1/DDB1/CPSF1 C-terminal" evidence="8">
    <location>
        <begin position="863"/>
        <end position="1202"/>
    </location>
</feature>
<keyword evidence="3" id="KW-0747">Spliceosome</keyword>
<evidence type="ECO:0000256" key="3">
    <source>
        <dbReference type="ARBA" id="ARBA00022728"/>
    </source>
</evidence>
<evidence type="ECO:0000256" key="5">
    <source>
        <dbReference type="ARBA" id="ARBA00023242"/>
    </source>
</evidence>
<gene>
    <name evidence="11" type="ORF">DI09_21p160</name>
</gene>
<dbReference type="Pfam" id="PF03178">
    <property type="entry name" value="CPSF_A"/>
    <property type="match status" value="1"/>
</dbReference>
<keyword evidence="7" id="KW-0732">Signal</keyword>
<feature type="chain" id="PRO_5001942014" evidence="7">
    <location>
        <begin position="28"/>
        <end position="1237"/>
    </location>
</feature>
<dbReference type="Pfam" id="PF23726">
    <property type="entry name" value="Beta-prop_RSE1_2nd"/>
    <property type="match status" value="1"/>
</dbReference>
<feature type="domain" description="RSE1/DDB1/CPSF1 first beta-propeller" evidence="9">
    <location>
        <begin position="22"/>
        <end position="373"/>
    </location>
</feature>
<dbReference type="GO" id="GO:0003676">
    <property type="term" value="F:nucleic acid binding"/>
    <property type="evidence" value="ECO:0007669"/>
    <property type="project" value="InterPro"/>
</dbReference>
<evidence type="ECO:0000256" key="4">
    <source>
        <dbReference type="ARBA" id="ARBA00023187"/>
    </source>
</evidence>
<evidence type="ECO:0000256" key="6">
    <source>
        <dbReference type="ARBA" id="ARBA00038266"/>
    </source>
</evidence>
<accession>A0A098VTA3</accession>
<dbReference type="GO" id="GO:0008380">
    <property type="term" value="P:RNA splicing"/>
    <property type="evidence" value="ECO:0007669"/>
    <property type="project" value="UniProtKB-KW"/>
</dbReference>
<dbReference type="PANTHER" id="PTHR10644">
    <property type="entry name" value="DNA REPAIR/RNA PROCESSING CPSF FAMILY"/>
    <property type="match status" value="1"/>
</dbReference>
<evidence type="ECO:0000259" key="9">
    <source>
        <dbReference type="Pfam" id="PF10433"/>
    </source>
</evidence>
<dbReference type="InterPro" id="IPR058543">
    <property type="entry name" value="Beta-prop_RSE1/DDB1/CPSF1_2nd"/>
</dbReference>
<dbReference type="HOGENOM" id="CLU_003246_0_0_1"/>
<organism evidence="11 12">
    <name type="scientific">Mitosporidium daphniae</name>
    <dbReference type="NCBI Taxonomy" id="1485682"/>
    <lineage>
        <taxon>Eukaryota</taxon>
        <taxon>Fungi</taxon>
        <taxon>Fungi incertae sedis</taxon>
        <taxon>Microsporidia</taxon>
        <taxon>Mitosporidium</taxon>
    </lineage>
</organism>
<comment type="caution">
    <text evidence="11">The sequence shown here is derived from an EMBL/GenBank/DDBJ whole genome shotgun (WGS) entry which is preliminary data.</text>
</comment>
<protein>
    <submittedName>
        <fullName evidence="11">Subunit 3 of splicing factor 3B</fullName>
    </submittedName>
</protein>
<keyword evidence="5" id="KW-0539">Nucleus</keyword>
<keyword evidence="12" id="KW-1185">Reference proteome</keyword>
<dbReference type="RefSeq" id="XP_013238471.1">
    <property type="nucleotide sequence ID" value="XM_013383017.1"/>
</dbReference>
<dbReference type="GO" id="GO:0006397">
    <property type="term" value="P:mRNA processing"/>
    <property type="evidence" value="ECO:0007669"/>
    <property type="project" value="UniProtKB-KW"/>
</dbReference>
<dbReference type="InterPro" id="IPR004871">
    <property type="entry name" value="RSE1/DDB1/CPSF1_C"/>
</dbReference>
<comment type="subcellular location">
    <subcellularLocation>
        <location evidence="1">Nucleus</location>
    </subcellularLocation>
</comment>